<dbReference type="Pfam" id="PF20906">
    <property type="entry name" value="S-Me-THD_C"/>
    <property type="match status" value="1"/>
</dbReference>
<dbReference type="InterPro" id="IPR008040">
    <property type="entry name" value="Hydant_A_N"/>
</dbReference>
<feature type="domain" description="Hydantoinase A/oxoprolinase" evidence="2">
    <location>
        <begin position="210"/>
        <end position="393"/>
    </location>
</feature>
<dbReference type="FunFam" id="3.40.1610.10:FF:000001">
    <property type="entry name" value="Hydantoinase, putative"/>
    <property type="match status" value="1"/>
</dbReference>
<dbReference type="Gene3D" id="3.40.1610.10">
    <property type="entry name" value="CV3147-like domain"/>
    <property type="match status" value="1"/>
</dbReference>
<dbReference type="InterPro" id="IPR002821">
    <property type="entry name" value="Hydantoinase_A"/>
</dbReference>
<dbReference type="InterPro" id="IPR048350">
    <property type="entry name" value="S-Me-THD-like_C"/>
</dbReference>
<organism evidence="6 7">
    <name type="scientific">Penicillium cinerascens</name>
    <dbReference type="NCBI Taxonomy" id="70096"/>
    <lineage>
        <taxon>Eukaryota</taxon>
        <taxon>Fungi</taxon>
        <taxon>Dikarya</taxon>
        <taxon>Ascomycota</taxon>
        <taxon>Pezizomycotina</taxon>
        <taxon>Eurotiomycetes</taxon>
        <taxon>Eurotiomycetidae</taxon>
        <taxon>Eurotiales</taxon>
        <taxon>Aspergillaceae</taxon>
        <taxon>Penicillium</taxon>
    </lineage>
</organism>
<evidence type="ECO:0008006" key="8">
    <source>
        <dbReference type="Google" id="ProtNLM"/>
    </source>
</evidence>
<dbReference type="GeneID" id="83179074"/>
<evidence type="ECO:0000259" key="4">
    <source>
        <dbReference type="Pfam" id="PF06032"/>
    </source>
</evidence>
<proteinExistence type="predicted"/>
<evidence type="ECO:0000313" key="7">
    <source>
        <dbReference type="Proteomes" id="UP001150904"/>
    </source>
</evidence>
<dbReference type="Proteomes" id="UP001150904">
    <property type="component" value="Unassembled WGS sequence"/>
</dbReference>
<protein>
    <recommendedName>
        <fullName evidence="8">Hydantoinase/oxoprolinase</fullName>
    </recommendedName>
</protein>
<evidence type="ECO:0000259" key="3">
    <source>
        <dbReference type="Pfam" id="PF05378"/>
    </source>
</evidence>
<reference evidence="6" key="2">
    <citation type="journal article" date="2023" name="IMA Fungus">
        <title>Comparative genomic study of the Penicillium genus elucidates a diverse pangenome and 15 lateral gene transfer events.</title>
        <authorList>
            <person name="Petersen C."/>
            <person name="Sorensen T."/>
            <person name="Nielsen M.R."/>
            <person name="Sondergaard T.E."/>
            <person name="Sorensen J.L."/>
            <person name="Fitzpatrick D.A."/>
            <person name="Frisvad J.C."/>
            <person name="Nielsen K.L."/>
        </authorList>
    </citation>
    <scope>NUCLEOTIDE SEQUENCE</scope>
    <source>
        <strain evidence="6">IBT 15544</strain>
    </source>
</reference>
<dbReference type="InterPro" id="IPR024071">
    <property type="entry name" value="S-Me-THD_C_sf"/>
</dbReference>
<dbReference type="InterPro" id="IPR045079">
    <property type="entry name" value="Oxoprolinase-like"/>
</dbReference>
<dbReference type="SUPFAM" id="SSF160991">
    <property type="entry name" value="CV3147-like"/>
    <property type="match status" value="1"/>
</dbReference>
<dbReference type="RefSeq" id="XP_058308311.1">
    <property type="nucleotide sequence ID" value="XM_058451773.1"/>
</dbReference>
<dbReference type="OrthoDB" id="5404895at2759"/>
<dbReference type="PANTHER" id="PTHR11365:SF10">
    <property type="entry name" value="HYDANTOINASE_OXOPROLINASE"/>
    <property type="match status" value="1"/>
</dbReference>
<dbReference type="GO" id="GO:0016787">
    <property type="term" value="F:hydrolase activity"/>
    <property type="evidence" value="ECO:0007669"/>
    <property type="project" value="InterPro"/>
</dbReference>
<accession>A0A9W9MM65</accession>
<name>A0A9W9MM65_9EURO</name>
<dbReference type="SUPFAM" id="SSF53067">
    <property type="entry name" value="Actin-like ATPase domain"/>
    <property type="match status" value="2"/>
</dbReference>
<dbReference type="EMBL" id="JAPQKR010000012">
    <property type="protein sequence ID" value="KAJ5203832.1"/>
    <property type="molecule type" value="Genomic_DNA"/>
</dbReference>
<feature type="region of interest" description="Disordered" evidence="1">
    <location>
        <begin position="548"/>
        <end position="570"/>
    </location>
</feature>
<feature type="domain" description="S-Me-THD-like C-terminal" evidence="5">
    <location>
        <begin position="781"/>
        <end position="995"/>
    </location>
</feature>
<feature type="domain" description="S-Me-THD N-terminal" evidence="4">
    <location>
        <begin position="618"/>
        <end position="776"/>
    </location>
</feature>
<dbReference type="Gene3D" id="3.30.420.40">
    <property type="match status" value="1"/>
</dbReference>
<evidence type="ECO:0000259" key="5">
    <source>
        <dbReference type="Pfam" id="PF20906"/>
    </source>
</evidence>
<keyword evidence="7" id="KW-1185">Reference proteome</keyword>
<dbReference type="InterPro" id="IPR027479">
    <property type="entry name" value="S-Me-THD_N_sf"/>
</dbReference>
<comment type="caution">
    <text evidence="6">The sequence shown here is derived from an EMBL/GenBank/DDBJ whole genome shotgun (WGS) entry which is preliminary data.</text>
</comment>
<dbReference type="PANTHER" id="PTHR11365">
    <property type="entry name" value="5-OXOPROLINASE RELATED"/>
    <property type="match status" value="1"/>
</dbReference>
<dbReference type="AlphaFoldDB" id="A0A9W9MM65"/>
<dbReference type="Pfam" id="PF01968">
    <property type="entry name" value="Hydantoinase_A"/>
    <property type="match status" value="1"/>
</dbReference>
<evidence type="ECO:0000256" key="1">
    <source>
        <dbReference type="SAM" id="MobiDB-lite"/>
    </source>
</evidence>
<dbReference type="InterPro" id="IPR043129">
    <property type="entry name" value="ATPase_NBD"/>
</dbReference>
<dbReference type="InterPro" id="IPR010318">
    <property type="entry name" value="S-Me-THD_N"/>
</dbReference>
<feature type="compositionally biased region" description="Polar residues" evidence="1">
    <location>
        <begin position="550"/>
        <end position="566"/>
    </location>
</feature>
<gene>
    <name evidence="6" type="ORF">N7498_004711</name>
</gene>
<sequence length="1013" mass="108341">MTKTSGPYRIGVDVGGTNTDAAIIDISATDFESRGVCASSKTPTTTDVTSGIHTVIENVLSKTAIERRDVLSVAIGTTHFVNAVVEADARRLSKVAVVRLCGPFTKQIPPFSDFPPALKDIMAGPADHSDILGLEIDGREISPLNSTQVKETVKSIQDAGIKMVAVVGVFSPLDHKGLHEEACKHLMLEQDPSLSVVCSHTVGGVGLLERENATILNASILNLARRTVRAFCDAMVKLRLDCTLFLTQNDGTLTDASTAAELPIKTFASGPTNSMAGAAFLASLDRGANRATSETQVLVIDIGGTTSDVCALLPSGFPRQAPNFVEVGGVRTAFSMPEVLSVGLGGGSRVFYDPSSDRVHVGPDSVGHYLTSQALVFGGDVMTTTDIVVASGKADIGDVKRAQYISGNVVNKARAEIKKILERAVEDMKVSNLPVTLLLVGGGSIVQMDDLKGVAKCIIPPHHDSANAVGAAIAKVAGEVDRIEILADRDERIVLEEAKRQAIEAAVARGADRKDVKIVAIDKIPLQYVTNKATRLVIKVVGRLALPDPSASQNTETRTNEASTDSAIEEPETEAKKQFHQNSAPEKLQSLVKYSAFMDIDNYSPEVRNGVWYISPVDLEFIATGTGVLGTGGGGPSYLQYLQCLESLRQPNAKGKMRVVAPGRLKHSDVVVLGSWYGAPSVSGERMPAGREIMTAIDQAVKTSGYTHFEAVIADEIGGGNGMSTFPTSVHYDIPVVDGDLMGRAYPTMEHGTAYVYGEPITPCALADGKGNTSVVLKAESNRRIETMIRSQCVDLGLSIAVASTPLSGRAIKRYAIPNTVSQSWYIGRAVHRARRSKTNIIDAIEQFQPTPGRLLYSGKIIDVKRDVSRGYTMGHCIIAPLSNEEKDSNSLSPTNLGSDESRCLMIPFQNEFLYAAYADIANPDDTSRHEVICTVPDLISILGQDGEAIGSQELRYGLRVNVIGMAAHPLWTGDERGLKVGGPEGFGLDMQWKSLGPYQEPRSVVEEFNVAS</sequence>
<evidence type="ECO:0000313" key="6">
    <source>
        <dbReference type="EMBL" id="KAJ5203832.1"/>
    </source>
</evidence>
<dbReference type="Pfam" id="PF05378">
    <property type="entry name" value="Hydant_A_N"/>
    <property type="match status" value="1"/>
</dbReference>
<dbReference type="Gene3D" id="2.40.390.10">
    <property type="entry name" value="CV3147-like"/>
    <property type="match status" value="1"/>
</dbReference>
<reference evidence="6" key="1">
    <citation type="submission" date="2022-12" db="EMBL/GenBank/DDBJ databases">
        <authorList>
            <person name="Petersen C."/>
        </authorList>
    </citation>
    <scope>NUCLEOTIDE SEQUENCE</scope>
    <source>
        <strain evidence="6">IBT 15544</strain>
    </source>
</reference>
<dbReference type="Pfam" id="PF06032">
    <property type="entry name" value="S-Me-THD_N"/>
    <property type="match status" value="1"/>
</dbReference>
<evidence type="ECO:0000259" key="2">
    <source>
        <dbReference type="Pfam" id="PF01968"/>
    </source>
</evidence>
<feature type="domain" description="Hydantoinase/oxoprolinase N-terminal" evidence="3">
    <location>
        <begin position="9"/>
        <end position="184"/>
    </location>
</feature>